<dbReference type="OrthoDB" id="8950604at2759"/>
<dbReference type="Gene3D" id="3.10.100.10">
    <property type="entry name" value="Mannose-Binding Protein A, subunit A"/>
    <property type="match status" value="1"/>
</dbReference>
<dbReference type="AlphaFoldDB" id="A0A914B6Q7"/>
<dbReference type="Pfam" id="PF00059">
    <property type="entry name" value="Lectin_C"/>
    <property type="match status" value="1"/>
</dbReference>
<proteinExistence type="predicted"/>
<dbReference type="Proteomes" id="UP000887568">
    <property type="component" value="Unplaced"/>
</dbReference>
<protein>
    <recommendedName>
        <fullName evidence="1">C-type lectin domain-containing protein</fullName>
    </recommendedName>
</protein>
<dbReference type="InterPro" id="IPR016187">
    <property type="entry name" value="CTDL_fold"/>
</dbReference>
<dbReference type="InterPro" id="IPR050111">
    <property type="entry name" value="C-type_lectin/snaclec_domain"/>
</dbReference>
<dbReference type="EnsemblMetazoa" id="XM_038215880.1">
    <property type="protein sequence ID" value="XP_038071808.1"/>
    <property type="gene ID" value="LOC119740537"/>
</dbReference>
<evidence type="ECO:0000259" key="1">
    <source>
        <dbReference type="PROSITE" id="PS50041"/>
    </source>
</evidence>
<dbReference type="SUPFAM" id="SSF56436">
    <property type="entry name" value="C-type lectin-like"/>
    <property type="match status" value="1"/>
</dbReference>
<organism evidence="2 3">
    <name type="scientific">Patiria miniata</name>
    <name type="common">Bat star</name>
    <name type="synonym">Asterina miniata</name>
    <dbReference type="NCBI Taxonomy" id="46514"/>
    <lineage>
        <taxon>Eukaryota</taxon>
        <taxon>Metazoa</taxon>
        <taxon>Echinodermata</taxon>
        <taxon>Eleutherozoa</taxon>
        <taxon>Asterozoa</taxon>
        <taxon>Asteroidea</taxon>
        <taxon>Valvatacea</taxon>
        <taxon>Valvatida</taxon>
        <taxon>Asterinidae</taxon>
        <taxon>Patiria</taxon>
    </lineage>
</organism>
<evidence type="ECO:0000313" key="3">
    <source>
        <dbReference type="Proteomes" id="UP000887568"/>
    </source>
</evidence>
<dbReference type="OMA" id="FVWEPYG"/>
<feature type="domain" description="C-type lectin" evidence="1">
    <location>
        <begin position="35"/>
        <end position="147"/>
    </location>
</feature>
<dbReference type="InterPro" id="IPR001304">
    <property type="entry name" value="C-type_lectin-like"/>
</dbReference>
<keyword evidence="3" id="KW-1185">Reference proteome</keyword>
<sequence>MTSLIEPKNIKSVILIVIIGCLGVNAICKPGWIERGSSCYKFTDNQMIWKNANTYCQGLGGMLLVIESEEENEFIAEEMRNSGMPRAWLGCNDARKEGTWVCYPEGVNGMQYTNWKKGQPNNYNNQDCAAINVKNERNGTWGDRSCNNWNDINTICETSSRVSAMSCYILGPDGRIQP</sequence>
<name>A0A914B6Q7_PATMI</name>
<dbReference type="RefSeq" id="XP_038071808.1">
    <property type="nucleotide sequence ID" value="XM_038215880.1"/>
</dbReference>
<dbReference type="CDD" id="cd00037">
    <property type="entry name" value="CLECT"/>
    <property type="match status" value="1"/>
</dbReference>
<dbReference type="SMART" id="SM00034">
    <property type="entry name" value="CLECT"/>
    <property type="match status" value="1"/>
</dbReference>
<evidence type="ECO:0000313" key="2">
    <source>
        <dbReference type="EnsemblMetazoa" id="XP_038071808.1"/>
    </source>
</evidence>
<dbReference type="PANTHER" id="PTHR22803">
    <property type="entry name" value="MANNOSE, PHOSPHOLIPASE, LECTIN RECEPTOR RELATED"/>
    <property type="match status" value="1"/>
</dbReference>
<dbReference type="InterPro" id="IPR016186">
    <property type="entry name" value="C-type_lectin-like/link_sf"/>
</dbReference>
<dbReference type="GeneID" id="119740537"/>
<accession>A0A914B6Q7</accession>
<dbReference type="PROSITE" id="PS50041">
    <property type="entry name" value="C_TYPE_LECTIN_2"/>
    <property type="match status" value="1"/>
</dbReference>
<reference evidence="2" key="1">
    <citation type="submission" date="2022-11" db="UniProtKB">
        <authorList>
            <consortium name="EnsemblMetazoa"/>
        </authorList>
    </citation>
    <scope>IDENTIFICATION</scope>
</reference>